<sequence length="93" mass="10364">MTEGNPLGQGNAHRAASKIREMIRTVGAEVIFLPPYSPDLSPIELCWSKLKQCLRTAKARTTEVINQALTEIINHQISDDDAVGWFEHCGLFI</sequence>
<dbReference type="AlphaFoldDB" id="A0A563VMD9"/>
<evidence type="ECO:0000259" key="1">
    <source>
        <dbReference type="Pfam" id="PF13358"/>
    </source>
</evidence>
<accession>A0A563VMD9</accession>
<reference evidence="2 3" key="1">
    <citation type="submission" date="2019-01" db="EMBL/GenBank/DDBJ databases">
        <authorList>
            <person name="Brito A."/>
        </authorList>
    </citation>
    <scope>NUCLEOTIDE SEQUENCE [LARGE SCALE GENOMIC DNA]</scope>
    <source>
        <strain evidence="2">1</strain>
    </source>
</reference>
<proteinExistence type="predicted"/>
<evidence type="ECO:0000313" key="2">
    <source>
        <dbReference type="EMBL" id="VEP12527.1"/>
    </source>
</evidence>
<dbReference type="EMBL" id="CAACVJ010000060">
    <property type="protein sequence ID" value="VEP12527.1"/>
    <property type="molecule type" value="Genomic_DNA"/>
</dbReference>
<dbReference type="RefSeq" id="WP_281291195.1">
    <property type="nucleotide sequence ID" value="NZ_LR213903.1"/>
</dbReference>
<keyword evidence="3" id="KW-1185">Reference proteome</keyword>
<dbReference type="Pfam" id="PF13358">
    <property type="entry name" value="DDE_3"/>
    <property type="match status" value="1"/>
</dbReference>
<name>A0A563VMD9_9CYAN</name>
<feature type="domain" description="Tc1-like transposase DDE" evidence="1">
    <location>
        <begin position="11"/>
        <end position="62"/>
    </location>
</feature>
<gene>
    <name evidence="2" type="ORF">H1P_1520001</name>
</gene>
<evidence type="ECO:0000313" key="3">
    <source>
        <dbReference type="Proteomes" id="UP000320055"/>
    </source>
</evidence>
<dbReference type="Proteomes" id="UP000320055">
    <property type="component" value="Unassembled WGS sequence"/>
</dbReference>
<organism evidence="2 3">
    <name type="scientific">Hyella patelloides LEGE 07179</name>
    <dbReference type="NCBI Taxonomy" id="945734"/>
    <lineage>
        <taxon>Bacteria</taxon>
        <taxon>Bacillati</taxon>
        <taxon>Cyanobacteriota</taxon>
        <taxon>Cyanophyceae</taxon>
        <taxon>Pleurocapsales</taxon>
        <taxon>Hyellaceae</taxon>
        <taxon>Hyella</taxon>
    </lineage>
</organism>
<dbReference type="InterPro" id="IPR038717">
    <property type="entry name" value="Tc1-like_DDE_dom"/>
</dbReference>
<dbReference type="InterPro" id="IPR036397">
    <property type="entry name" value="RNaseH_sf"/>
</dbReference>
<dbReference type="GO" id="GO:0003676">
    <property type="term" value="F:nucleic acid binding"/>
    <property type="evidence" value="ECO:0007669"/>
    <property type="project" value="InterPro"/>
</dbReference>
<dbReference type="Gene3D" id="3.30.420.10">
    <property type="entry name" value="Ribonuclease H-like superfamily/Ribonuclease H"/>
    <property type="match status" value="1"/>
</dbReference>
<protein>
    <submittedName>
        <fullName evidence="2">Transposase</fullName>
    </submittedName>
</protein>